<protein>
    <recommendedName>
        <fullName evidence="8">Dihydrofolate synthase/folylpolyglutamate synthase</fullName>
        <ecNumber evidence="6">6.3.2.12</ecNumber>
        <ecNumber evidence="7">6.3.2.17</ecNumber>
    </recommendedName>
    <alternativeName>
        <fullName evidence="15">Tetrahydrofolylpolyglutamate synthase</fullName>
    </alternativeName>
</protein>
<dbReference type="EC" id="6.3.2.12" evidence="6"/>
<gene>
    <name evidence="21" type="ORF">LMUR_01877</name>
</gene>
<dbReference type="SUPFAM" id="SSF53623">
    <property type="entry name" value="MurD-like peptide ligases, catalytic domain"/>
    <property type="match status" value="1"/>
</dbReference>
<evidence type="ECO:0000256" key="17">
    <source>
        <dbReference type="ARBA" id="ARBA00049161"/>
    </source>
</evidence>
<comment type="pathway">
    <text evidence="2">Cofactor biosynthesis; tetrahydrofolate biosynthesis; 7,8-dihydrofolate from 2-amino-4-hydroxy-6-hydroxymethyl-7,8-dihydropteridine diphosphate and 4-aminobenzoate: step 2/2.</text>
</comment>
<evidence type="ECO:0000256" key="7">
    <source>
        <dbReference type="ARBA" id="ARBA00013025"/>
    </source>
</evidence>
<evidence type="ECO:0000256" key="8">
    <source>
        <dbReference type="ARBA" id="ARBA00019357"/>
    </source>
</evidence>
<comment type="catalytic activity">
    <reaction evidence="16">
        <text>(6S)-5,6,7,8-tetrahydrofolyl-(gamma-L-Glu)(n) + L-glutamate + ATP = (6S)-5,6,7,8-tetrahydrofolyl-(gamma-L-Glu)(n+1) + ADP + phosphate + H(+)</text>
        <dbReference type="Rhea" id="RHEA:10580"/>
        <dbReference type="Rhea" id="RHEA-COMP:14738"/>
        <dbReference type="Rhea" id="RHEA-COMP:14740"/>
        <dbReference type="ChEBI" id="CHEBI:15378"/>
        <dbReference type="ChEBI" id="CHEBI:29985"/>
        <dbReference type="ChEBI" id="CHEBI:30616"/>
        <dbReference type="ChEBI" id="CHEBI:43474"/>
        <dbReference type="ChEBI" id="CHEBI:141005"/>
        <dbReference type="ChEBI" id="CHEBI:456216"/>
        <dbReference type="EC" id="6.3.2.17"/>
    </reaction>
</comment>
<comment type="similarity">
    <text evidence="4 18">Belongs to the folylpolyglutamate synthase family.</text>
</comment>
<evidence type="ECO:0000256" key="9">
    <source>
        <dbReference type="ARBA" id="ARBA00022598"/>
    </source>
</evidence>
<dbReference type="Gene3D" id="3.40.1190.10">
    <property type="entry name" value="Mur-like, catalytic domain"/>
    <property type="match status" value="1"/>
</dbReference>
<organism evidence="21 22">
    <name type="scientific">Listeria grayi FSL F6-1183</name>
    <dbReference type="NCBI Taxonomy" id="1265827"/>
    <lineage>
        <taxon>Bacteria</taxon>
        <taxon>Bacillati</taxon>
        <taxon>Bacillota</taxon>
        <taxon>Bacilli</taxon>
        <taxon>Bacillales</taxon>
        <taxon>Listeriaceae</taxon>
        <taxon>Listeria</taxon>
    </lineage>
</organism>
<evidence type="ECO:0000256" key="1">
    <source>
        <dbReference type="ARBA" id="ARBA00001946"/>
    </source>
</evidence>
<dbReference type="PIRSF" id="PIRSF001563">
    <property type="entry name" value="Folylpolyglu_synth"/>
    <property type="match status" value="1"/>
</dbReference>
<feature type="domain" description="Mur ligase C-terminal" evidence="19">
    <location>
        <begin position="299"/>
        <end position="414"/>
    </location>
</feature>
<dbReference type="NCBIfam" id="TIGR01499">
    <property type="entry name" value="folC"/>
    <property type="match status" value="1"/>
</dbReference>
<dbReference type="InterPro" id="IPR036565">
    <property type="entry name" value="Mur-like_cat_sf"/>
</dbReference>
<dbReference type="SUPFAM" id="SSF53244">
    <property type="entry name" value="MurD-like peptide ligases, peptide-binding domain"/>
    <property type="match status" value="1"/>
</dbReference>
<comment type="caution">
    <text evidence="21">The sequence shown here is derived from an EMBL/GenBank/DDBJ whole genome shotgun (WGS) entry which is preliminary data.</text>
</comment>
<dbReference type="PANTHER" id="PTHR11136">
    <property type="entry name" value="FOLYLPOLYGLUTAMATE SYNTHASE-RELATED"/>
    <property type="match status" value="1"/>
</dbReference>
<dbReference type="GO" id="GO:0046872">
    <property type="term" value="F:metal ion binding"/>
    <property type="evidence" value="ECO:0007669"/>
    <property type="project" value="UniProtKB-KW"/>
</dbReference>
<feature type="domain" description="Mur ligase central" evidence="20">
    <location>
        <begin position="48"/>
        <end position="270"/>
    </location>
</feature>
<evidence type="ECO:0000313" key="22">
    <source>
        <dbReference type="Proteomes" id="UP000019251"/>
    </source>
</evidence>
<evidence type="ECO:0000256" key="12">
    <source>
        <dbReference type="ARBA" id="ARBA00022840"/>
    </source>
</evidence>
<dbReference type="Pfam" id="PF08245">
    <property type="entry name" value="Mur_ligase_M"/>
    <property type="match status" value="1"/>
</dbReference>
<evidence type="ECO:0000256" key="18">
    <source>
        <dbReference type="PIRNR" id="PIRNR001563"/>
    </source>
</evidence>
<comment type="subunit">
    <text evidence="5">Monomer.</text>
</comment>
<sequence>MVKFNDYEAAIAWIHGTLRLGIKPGLGRMEFLLERLNNPERSNKWVHVAGTNGKGSTVTFIREILEHSGYKVGTFTSPYIETFNERICVNGNPIPDEDLVTIANLIYPITLEMKESEFGSPSEFEIITAMMFVYFAEVETIDIGVIEVGLGGRLDSTNVLTPLISVITTIGMDHMEFLGDNLATIAKEKAGIIKDSLPIISGVIQPEASEVIEMIARDRQAPLYKINKDFDIKTSTKSELRFVSRNKELPDLKLGLEGKHQYHNAALAVETVLLLAETTDFSISNQAIKLGLANAFWPGRMETISNHPLCILDGAHNPEGVQAFADNASAISGDKVILCSILGDKDHRQMLATLKSIPNAKVYLTTFDYPRAMDQEELRHTAEIHSIEAVVDWKSWLQTYWSQEELEITLFITGSLYFISEVRHFIKNGEAKSK</sequence>
<keyword evidence="13" id="KW-0460">Magnesium</keyword>
<evidence type="ECO:0000313" key="21">
    <source>
        <dbReference type="EMBL" id="EUJ29816.1"/>
    </source>
</evidence>
<dbReference type="GO" id="GO:0005524">
    <property type="term" value="F:ATP binding"/>
    <property type="evidence" value="ECO:0007669"/>
    <property type="project" value="UniProtKB-KW"/>
</dbReference>
<evidence type="ECO:0000256" key="15">
    <source>
        <dbReference type="ARBA" id="ARBA00030592"/>
    </source>
</evidence>
<keyword evidence="9 18" id="KW-0436">Ligase</keyword>
<keyword evidence="14" id="KW-0289">Folate biosynthesis</keyword>
<dbReference type="EMBL" id="AODG01000004">
    <property type="protein sequence ID" value="EUJ29816.1"/>
    <property type="molecule type" value="Genomic_DNA"/>
</dbReference>
<comment type="catalytic activity">
    <reaction evidence="17">
        <text>7,8-dihydropteroate + L-glutamate + ATP = 7,8-dihydrofolate + ADP + phosphate + H(+)</text>
        <dbReference type="Rhea" id="RHEA:23584"/>
        <dbReference type="ChEBI" id="CHEBI:15378"/>
        <dbReference type="ChEBI" id="CHEBI:17839"/>
        <dbReference type="ChEBI" id="CHEBI:29985"/>
        <dbReference type="ChEBI" id="CHEBI:30616"/>
        <dbReference type="ChEBI" id="CHEBI:43474"/>
        <dbReference type="ChEBI" id="CHEBI:57451"/>
        <dbReference type="ChEBI" id="CHEBI:456216"/>
        <dbReference type="EC" id="6.3.2.12"/>
    </reaction>
</comment>
<comment type="pathway">
    <text evidence="3">Cofactor biosynthesis; tetrahydrofolylpolyglutamate biosynthesis.</text>
</comment>
<reference evidence="21 22" key="1">
    <citation type="submission" date="2012-12" db="EMBL/GenBank/DDBJ databases">
        <title>Novel taxa of Listeriaceae from agricultural environments in the United States.</title>
        <authorList>
            <person name="den Bakker H.C."/>
            <person name="Allred A."/>
            <person name="Warchocki S."/>
            <person name="Wright E.M."/>
            <person name="Burrell A."/>
            <person name="Nightingale K.K."/>
            <person name="Kephart D."/>
            <person name="Wiedmann M."/>
        </authorList>
    </citation>
    <scope>NUCLEOTIDE SEQUENCE [LARGE SCALE GENOMIC DNA]</scope>
    <source>
        <strain evidence="21 22">FSL F6-1183</strain>
    </source>
</reference>
<evidence type="ECO:0000256" key="14">
    <source>
        <dbReference type="ARBA" id="ARBA00022909"/>
    </source>
</evidence>
<keyword evidence="12 18" id="KW-0067">ATP-binding</keyword>
<keyword evidence="10" id="KW-0479">Metal-binding</keyword>
<evidence type="ECO:0000259" key="19">
    <source>
        <dbReference type="Pfam" id="PF02875"/>
    </source>
</evidence>
<evidence type="ECO:0000256" key="6">
    <source>
        <dbReference type="ARBA" id="ARBA00013023"/>
    </source>
</evidence>
<keyword evidence="11 18" id="KW-0547">Nucleotide-binding</keyword>
<dbReference type="InterPro" id="IPR004101">
    <property type="entry name" value="Mur_ligase_C"/>
</dbReference>
<evidence type="ECO:0000256" key="2">
    <source>
        <dbReference type="ARBA" id="ARBA00004799"/>
    </source>
</evidence>
<evidence type="ECO:0000256" key="10">
    <source>
        <dbReference type="ARBA" id="ARBA00022723"/>
    </source>
</evidence>
<dbReference type="RefSeq" id="WP_036103882.1">
    <property type="nucleotide sequence ID" value="NZ_AODG01000004.1"/>
</dbReference>
<dbReference type="FunFam" id="3.40.1190.10:FF:000004">
    <property type="entry name" value="Dihydrofolate synthase/folylpolyglutamate synthase"/>
    <property type="match status" value="1"/>
</dbReference>
<evidence type="ECO:0000256" key="16">
    <source>
        <dbReference type="ARBA" id="ARBA00047493"/>
    </source>
</evidence>
<dbReference type="AlphaFoldDB" id="A0A829R9H3"/>
<dbReference type="Pfam" id="PF02875">
    <property type="entry name" value="Mur_ligase_C"/>
    <property type="match status" value="1"/>
</dbReference>
<dbReference type="InterPro" id="IPR036615">
    <property type="entry name" value="Mur_ligase_C_dom_sf"/>
</dbReference>
<dbReference type="InterPro" id="IPR018109">
    <property type="entry name" value="Folylpolyglutamate_synth_CS"/>
</dbReference>
<dbReference type="GO" id="GO:0005737">
    <property type="term" value="C:cytoplasm"/>
    <property type="evidence" value="ECO:0007669"/>
    <property type="project" value="TreeGrafter"/>
</dbReference>
<proteinExistence type="inferred from homology"/>
<dbReference type="GO" id="GO:0008841">
    <property type="term" value="F:dihydrofolate synthase activity"/>
    <property type="evidence" value="ECO:0007669"/>
    <property type="project" value="UniProtKB-EC"/>
</dbReference>
<evidence type="ECO:0000256" key="13">
    <source>
        <dbReference type="ARBA" id="ARBA00022842"/>
    </source>
</evidence>
<dbReference type="InterPro" id="IPR001645">
    <property type="entry name" value="Folylpolyglutamate_synth"/>
</dbReference>
<evidence type="ECO:0000256" key="11">
    <source>
        <dbReference type="ARBA" id="ARBA00022741"/>
    </source>
</evidence>
<dbReference type="GO" id="GO:0004326">
    <property type="term" value="F:tetrahydrofolylpolyglutamate synthase activity"/>
    <property type="evidence" value="ECO:0007669"/>
    <property type="project" value="UniProtKB-EC"/>
</dbReference>
<accession>A0A829R9H3</accession>
<name>A0A829R9H3_LISGR</name>
<dbReference type="PROSITE" id="PS01012">
    <property type="entry name" value="FOLYLPOLYGLU_SYNT_2"/>
    <property type="match status" value="1"/>
</dbReference>
<evidence type="ECO:0000259" key="20">
    <source>
        <dbReference type="Pfam" id="PF08245"/>
    </source>
</evidence>
<comment type="cofactor">
    <cofactor evidence="1">
        <name>Mg(2+)</name>
        <dbReference type="ChEBI" id="CHEBI:18420"/>
    </cofactor>
</comment>
<dbReference type="Gene3D" id="3.90.190.20">
    <property type="entry name" value="Mur ligase, C-terminal domain"/>
    <property type="match status" value="1"/>
</dbReference>
<evidence type="ECO:0000256" key="5">
    <source>
        <dbReference type="ARBA" id="ARBA00011245"/>
    </source>
</evidence>
<evidence type="ECO:0000256" key="3">
    <source>
        <dbReference type="ARBA" id="ARBA00005150"/>
    </source>
</evidence>
<dbReference type="EC" id="6.3.2.17" evidence="7"/>
<dbReference type="PANTHER" id="PTHR11136:SF0">
    <property type="entry name" value="DIHYDROFOLATE SYNTHETASE-RELATED"/>
    <property type="match status" value="1"/>
</dbReference>
<dbReference type="InterPro" id="IPR013221">
    <property type="entry name" value="Mur_ligase_cen"/>
</dbReference>
<dbReference type="Proteomes" id="UP000019251">
    <property type="component" value="Unassembled WGS sequence"/>
</dbReference>
<dbReference type="GO" id="GO:0046656">
    <property type="term" value="P:folic acid biosynthetic process"/>
    <property type="evidence" value="ECO:0007669"/>
    <property type="project" value="UniProtKB-KW"/>
</dbReference>
<evidence type="ECO:0000256" key="4">
    <source>
        <dbReference type="ARBA" id="ARBA00008276"/>
    </source>
</evidence>